<reference evidence="1" key="1">
    <citation type="submission" date="2021-06" db="EMBL/GenBank/DDBJ databases">
        <authorList>
            <person name="Kallberg Y."/>
            <person name="Tangrot J."/>
            <person name="Rosling A."/>
        </authorList>
    </citation>
    <scope>NUCLEOTIDE SEQUENCE</scope>
    <source>
        <strain evidence="1">CL551</strain>
    </source>
</reference>
<feature type="non-terminal residue" evidence="1">
    <location>
        <position position="1"/>
    </location>
</feature>
<dbReference type="AlphaFoldDB" id="A0A9N8YRF8"/>
<accession>A0A9N8YRF8</accession>
<protein>
    <submittedName>
        <fullName evidence="1">5719_t:CDS:1</fullName>
    </submittedName>
</protein>
<evidence type="ECO:0000313" key="2">
    <source>
        <dbReference type="Proteomes" id="UP000789342"/>
    </source>
</evidence>
<name>A0A9N8YRF8_9GLOM</name>
<comment type="caution">
    <text evidence="1">The sequence shown here is derived from an EMBL/GenBank/DDBJ whole genome shotgun (WGS) entry which is preliminary data.</text>
</comment>
<dbReference type="EMBL" id="CAJVPV010000107">
    <property type="protein sequence ID" value="CAG8442962.1"/>
    <property type="molecule type" value="Genomic_DNA"/>
</dbReference>
<sequence length="69" mass="8389">KEPWLMGKRPFEVDLFTAYGVYLDDIFKDFREGRYITRGRRHSTLFRVYSNGVSMKKENYMHPQRLLNL</sequence>
<evidence type="ECO:0000313" key="1">
    <source>
        <dbReference type="EMBL" id="CAG8442962.1"/>
    </source>
</evidence>
<gene>
    <name evidence="1" type="ORF">AMORRO_LOCUS423</name>
</gene>
<dbReference type="Proteomes" id="UP000789342">
    <property type="component" value="Unassembled WGS sequence"/>
</dbReference>
<keyword evidence="2" id="KW-1185">Reference proteome</keyword>
<organism evidence="1 2">
    <name type="scientific">Acaulospora morrowiae</name>
    <dbReference type="NCBI Taxonomy" id="94023"/>
    <lineage>
        <taxon>Eukaryota</taxon>
        <taxon>Fungi</taxon>
        <taxon>Fungi incertae sedis</taxon>
        <taxon>Mucoromycota</taxon>
        <taxon>Glomeromycotina</taxon>
        <taxon>Glomeromycetes</taxon>
        <taxon>Diversisporales</taxon>
        <taxon>Acaulosporaceae</taxon>
        <taxon>Acaulospora</taxon>
    </lineage>
</organism>
<proteinExistence type="predicted"/>